<name>A0A7U2EW22_PHANO</name>
<evidence type="ECO:0000313" key="2">
    <source>
        <dbReference type="Proteomes" id="UP000663193"/>
    </source>
</evidence>
<reference evidence="2" key="1">
    <citation type="journal article" date="2021" name="BMC Genomics">
        <title>Chromosome-level genome assembly and manually-curated proteome of model necrotroph Parastagonospora nodorum Sn15 reveals a genome-wide trove of candidate effector homologs, and redundancy of virulence-related functions within an accessory chromosome.</title>
        <authorList>
            <person name="Bertazzoni S."/>
            <person name="Jones D.A.B."/>
            <person name="Phan H.T."/>
            <person name="Tan K.-C."/>
            <person name="Hane J.K."/>
        </authorList>
    </citation>
    <scope>NUCLEOTIDE SEQUENCE [LARGE SCALE GENOMIC DNA]</scope>
    <source>
        <strain evidence="2">SN15 / ATCC MYA-4574 / FGSC 10173)</strain>
    </source>
</reference>
<dbReference type="Proteomes" id="UP000663193">
    <property type="component" value="Chromosome 2"/>
</dbReference>
<dbReference type="EMBL" id="CP069024">
    <property type="protein sequence ID" value="QRC92044.1"/>
    <property type="molecule type" value="Genomic_DNA"/>
</dbReference>
<sequence length="139" mass="15233">MSLCRKAMKSGALKSFIQGLRNLKDLTILMPYKSDQYCGAYLKDHGSGLFSAISGANSIESATFRGFMCDSVCEDPYAFPNHMYYPDTGMEDGWDLMDDQVLSAALEKYLIRGGACPLHHNNKVSVRKGLVDPIAPVSG</sequence>
<accession>A0A7U2EW22</accession>
<organism evidence="1 2">
    <name type="scientific">Phaeosphaeria nodorum (strain SN15 / ATCC MYA-4574 / FGSC 10173)</name>
    <name type="common">Glume blotch fungus</name>
    <name type="synonym">Parastagonospora nodorum</name>
    <dbReference type="NCBI Taxonomy" id="321614"/>
    <lineage>
        <taxon>Eukaryota</taxon>
        <taxon>Fungi</taxon>
        <taxon>Dikarya</taxon>
        <taxon>Ascomycota</taxon>
        <taxon>Pezizomycotina</taxon>
        <taxon>Dothideomycetes</taxon>
        <taxon>Pleosporomycetidae</taxon>
        <taxon>Pleosporales</taxon>
        <taxon>Pleosporineae</taxon>
        <taxon>Phaeosphaeriaceae</taxon>
        <taxon>Parastagonospora</taxon>
    </lineage>
</organism>
<gene>
    <name evidence="1" type="ORF">JI435_022110</name>
</gene>
<keyword evidence="2" id="KW-1185">Reference proteome</keyword>
<protein>
    <submittedName>
        <fullName evidence="1">Uncharacterized protein</fullName>
    </submittedName>
</protein>
<dbReference type="AlphaFoldDB" id="A0A7U2EW22"/>
<evidence type="ECO:0000313" key="1">
    <source>
        <dbReference type="EMBL" id="QRC92044.1"/>
    </source>
</evidence>
<dbReference type="VEuPathDB" id="FungiDB:JI435_022110"/>
<proteinExistence type="predicted"/>